<dbReference type="EMBL" id="JAJNNZ010000019">
    <property type="protein sequence ID" value="MCJ2378654.1"/>
    <property type="molecule type" value="Genomic_DNA"/>
</dbReference>
<feature type="domain" description="GIY-YIG" evidence="2">
    <location>
        <begin position="2"/>
        <end position="79"/>
    </location>
</feature>
<comment type="caution">
    <text evidence="3">The sequence shown here is derived from an EMBL/GenBank/DDBJ whole genome shotgun (WGS) entry which is preliminary data.</text>
</comment>
<dbReference type="InterPro" id="IPR035901">
    <property type="entry name" value="GIY-YIG_endonuc_sf"/>
</dbReference>
<protein>
    <submittedName>
        <fullName evidence="3">GIY-YIG nuclease family protein</fullName>
    </submittedName>
</protein>
<keyword evidence="4" id="KW-1185">Reference proteome</keyword>
<dbReference type="SUPFAM" id="SSF82771">
    <property type="entry name" value="GIY-YIG endonuclease"/>
    <property type="match status" value="1"/>
</dbReference>
<dbReference type="PROSITE" id="PS50164">
    <property type="entry name" value="GIY_YIG"/>
    <property type="match status" value="1"/>
</dbReference>
<reference evidence="3" key="1">
    <citation type="submission" date="2021-11" db="EMBL/GenBank/DDBJ databases">
        <title>Vibrio ZSDE26 sp. nov. and Vibrio ZSDZ34 sp. nov., isolated from coastal seawater in Qingdao.</title>
        <authorList>
            <person name="Zhang P."/>
        </authorList>
    </citation>
    <scope>NUCLEOTIDE SEQUENCE</scope>
    <source>
        <strain evidence="3">ZSDZ34</strain>
    </source>
</reference>
<accession>A0A9X2AX43</accession>
<evidence type="ECO:0000313" key="3">
    <source>
        <dbReference type="EMBL" id="MCJ2378654.1"/>
    </source>
</evidence>
<dbReference type="PANTHER" id="PTHR34477:SF5">
    <property type="entry name" value="BSL5627 PROTEIN"/>
    <property type="match status" value="1"/>
</dbReference>
<sequence length="95" mass="11330">MKQPCVYILASKSHAVLYIGVTSNLQRRVWQHKNGVVAGFSRKYNVHQLVYYEVHQSMQAAILRERQLKKWKREWKENLINGLNPNWDDLSMIFE</sequence>
<dbReference type="Proteomes" id="UP001139488">
    <property type="component" value="Unassembled WGS sequence"/>
</dbReference>
<evidence type="ECO:0000259" key="2">
    <source>
        <dbReference type="PROSITE" id="PS50164"/>
    </source>
</evidence>
<name>A0A9X2AX43_9VIBR</name>
<proteinExistence type="inferred from homology"/>
<evidence type="ECO:0000256" key="1">
    <source>
        <dbReference type="ARBA" id="ARBA00007435"/>
    </source>
</evidence>
<dbReference type="RefSeq" id="WP_244359041.1">
    <property type="nucleotide sequence ID" value="NZ_JAJNNZ010000019.1"/>
</dbReference>
<dbReference type="Pfam" id="PF01541">
    <property type="entry name" value="GIY-YIG"/>
    <property type="match status" value="1"/>
</dbReference>
<evidence type="ECO:0000313" key="4">
    <source>
        <dbReference type="Proteomes" id="UP001139488"/>
    </source>
</evidence>
<comment type="similarity">
    <text evidence="1">Belongs to the UPF0213 family.</text>
</comment>
<organism evidence="3 4">
    <name type="scientific">Vibrio gelatinilyticus</name>
    <dbReference type="NCBI Taxonomy" id="2893468"/>
    <lineage>
        <taxon>Bacteria</taxon>
        <taxon>Pseudomonadati</taxon>
        <taxon>Pseudomonadota</taxon>
        <taxon>Gammaproteobacteria</taxon>
        <taxon>Vibrionales</taxon>
        <taxon>Vibrionaceae</taxon>
        <taxon>Vibrio</taxon>
    </lineage>
</organism>
<dbReference type="CDD" id="cd10448">
    <property type="entry name" value="GIY-YIG_unchar_3"/>
    <property type="match status" value="1"/>
</dbReference>
<gene>
    <name evidence="3" type="ORF">LNL84_17735</name>
</gene>
<dbReference type="Gene3D" id="3.40.1440.10">
    <property type="entry name" value="GIY-YIG endonuclease"/>
    <property type="match status" value="1"/>
</dbReference>
<dbReference type="InterPro" id="IPR050190">
    <property type="entry name" value="UPF0213_domain"/>
</dbReference>
<dbReference type="PANTHER" id="PTHR34477">
    <property type="entry name" value="UPF0213 PROTEIN YHBQ"/>
    <property type="match status" value="1"/>
</dbReference>
<dbReference type="InterPro" id="IPR000305">
    <property type="entry name" value="GIY-YIG_endonuc"/>
</dbReference>
<dbReference type="AlphaFoldDB" id="A0A9X2AX43"/>